<feature type="transmembrane region" description="Helical" evidence="1">
    <location>
        <begin position="44"/>
        <end position="69"/>
    </location>
</feature>
<gene>
    <name evidence="2" type="ORF">FRX48_08947</name>
</gene>
<feature type="transmembrane region" description="Helical" evidence="1">
    <location>
        <begin position="12"/>
        <end position="32"/>
    </location>
</feature>
<evidence type="ECO:0000313" key="3">
    <source>
        <dbReference type="Proteomes" id="UP000324767"/>
    </source>
</evidence>
<comment type="caution">
    <text evidence="2">The sequence shown here is derived from an EMBL/GenBank/DDBJ whole genome shotgun (WGS) entry which is preliminary data.</text>
</comment>
<proteinExistence type="predicted"/>
<dbReference type="Proteomes" id="UP000324767">
    <property type="component" value="Unassembled WGS sequence"/>
</dbReference>
<protein>
    <submittedName>
        <fullName evidence="2">Uncharacterized protein</fullName>
    </submittedName>
</protein>
<evidence type="ECO:0000256" key="1">
    <source>
        <dbReference type="SAM" id="Phobius"/>
    </source>
</evidence>
<name>A0A5M8PDS2_9LECA</name>
<keyword evidence="1" id="KW-0472">Membrane</keyword>
<keyword evidence="1" id="KW-0812">Transmembrane</keyword>
<evidence type="ECO:0000313" key="2">
    <source>
        <dbReference type="EMBL" id="KAA6407146.1"/>
    </source>
</evidence>
<accession>A0A5M8PDS2</accession>
<organism evidence="2 3">
    <name type="scientific">Lasallia pustulata</name>
    <dbReference type="NCBI Taxonomy" id="136370"/>
    <lineage>
        <taxon>Eukaryota</taxon>
        <taxon>Fungi</taxon>
        <taxon>Dikarya</taxon>
        <taxon>Ascomycota</taxon>
        <taxon>Pezizomycotina</taxon>
        <taxon>Lecanoromycetes</taxon>
        <taxon>OSLEUM clade</taxon>
        <taxon>Umbilicariomycetidae</taxon>
        <taxon>Umbilicariales</taxon>
        <taxon>Umbilicariaceae</taxon>
        <taxon>Lasallia</taxon>
    </lineage>
</organism>
<dbReference type="AlphaFoldDB" id="A0A5M8PDS2"/>
<reference evidence="2 3" key="1">
    <citation type="submission" date="2019-09" db="EMBL/GenBank/DDBJ databases">
        <title>The hologenome of the rock-dwelling lichen Lasallia pustulata.</title>
        <authorList>
            <person name="Greshake Tzovaras B."/>
            <person name="Segers F."/>
            <person name="Bicker A."/>
            <person name="Dal Grande F."/>
            <person name="Otte J."/>
            <person name="Hankeln T."/>
            <person name="Schmitt I."/>
            <person name="Ebersberger I."/>
        </authorList>
    </citation>
    <scope>NUCLEOTIDE SEQUENCE [LARGE SCALE GENOMIC DNA]</scope>
    <source>
        <strain evidence="2">A1-1</strain>
    </source>
</reference>
<sequence length="93" mass="9999">MLHALKHGSASLTMASTMTIFNVYLIAIGAWGPFFRIRGQMASTITALIIALLIAFLTALGAWGILVLINRIRGQRVPLSQAKTIWQSGTSSA</sequence>
<dbReference type="EMBL" id="VXIT01000019">
    <property type="protein sequence ID" value="KAA6407146.1"/>
    <property type="molecule type" value="Genomic_DNA"/>
</dbReference>
<keyword evidence="1" id="KW-1133">Transmembrane helix</keyword>